<evidence type="ECO:0000256" key="5">
    <source>
        <dbReference type="ARBA" id="ARBA00013200"/>
    </source>
</evidence>
<keyword evidence="21" id="KW-1185">Reference proteome</keyword>
<organism evidence="20 21">
    <name type="scientific">Defluviitalea saccharophila</name>
    <dbReference type="NCBI Taxonomy" id="879970"/>
    <lineage>
        <taxon>Bacteria</taxon>
        <taxon>Bacillati</taxon>
        <taxon>Bacillota</taxon>
        <taxon>Clostridia</taxon>
        <taxon>Lachnospirales</taxon>
        <taxon>Defluviitaleaceae</taxon>
        <taxon>Defluviitalea</taxon>
    </lineage>
</organism>
<evidence type="ECO:0000256" key="4">
    <source>
        <dbReference type="ARBA" id="ARBA00010561"/>
    </source>
</evidence>
<dbReference type="Proteomes" id="UP001486565">
    <property type="component" value="Chromosome"/>
</dbReference>
<evidence type="ECO:0000256" key="17">
    <source>
        <dbReference type="ARBA" id="ARBA00048623"/>
    </source>
</evidence>
<keyword evidence="7 19" id="KW-1003">Cell membrane</keyword>
<comment type="function">
    <text evidence="14 19">Joins adenosylcobinamide-GDP and alpha-ribazole to generate adenosylcobalamin (Ado-cobalamin). Also synthesizes adenosylcobalamin 5'-phosphate from adenosylcobinamide-GDP and alpha-ribazole 5'-phosphate.</text>
</comment>
<name>A0ABZ2Y2V2_9FIRM</name>
<feature type="transmembrane region" description="Helical" evidence="19">
    <location>
        <begin position="29"/>
        <end position="50"/>
    </location>
</feature>
<evidence type="ECO:0000256" key="15">
    <source>
        <dbReference type="ARBA" id="ARBA00032605"/>
    </source>
</evidence>
<feature type="transmembrane region" description="Helical" evidence="19">
    <location>
        <begin position="231"/>
        <end position="253"/>
    </location>
</feature>
<dbReference type="HAMAP" id="MF_00719">
    <property type="entry name" value="CobS"/>
    <property type="match status" value="1"/>
</dbReference>
<dbReference type="GO" id="GO:0051073">
    <property type="term" value="F:adenosylcobinamide-GDP ribazoletransferase activity"/>
    <property type="evidence" value="ECO:0007669"/>
    <property type="project" value="UniProtKB-EC"/>
</dbReference>
<evidence type="ECO:0000256" key="11">
    <source>
        <dbReference type="ARBA" id="ARBA00022842"/>
    </source>
</evidence>
<comment type="catalytic activity">
    <reaction evidence="17 19">
        <text>alpha-ribazole + adenosylcob(III)inamide-GDP = adenosylcob(III)alamin + GMP + H(+)</text>
        <dbReference type="Rhea" id="RHEA:16049"/>
        <dbReference type="ChEBI" id="CHEBI:10329"/>
        <dbReference type="ChEBI" id="CHEBI:15378"/>
        <dbReference type="ChEBI" id="CHEBI:18408"/>
        <dbReference type="ChEBI" id="CHEBI:58115"/>
        <dbReference type="ChEBI" id="CHEBI:60487"/>
        <dbReference type="EC" id="2.7.8.26"/>
    </reaction>
</comment>
<evidence type="ECO:0000256" key="12">
    <source>
        <dbReference type="ARBA" id="ARBA00022989"/>
    </source>
</evidence>
<protein>
    <recommendedName>
        <fullName evidence="6 19">Adenosylcobinamide-GDP ribazoletransferase</fullName>
        <ecNumber evidence="5 19">2.7.8.26</ecNumber>
    </recommendedName>
    <alternativeName>
        <fullName evidence="16 19">Cobalamin synthase</fullName>
    </alternativeName>
    <alternativeName>
        <fullName evidence="15 19">Cobalamin-5'-phosphate synthase</fullName>
    </alternativeName>
</protein>
<evidence type="ECO:0000256" key="18">
    <source>
        <dbReference type="ARBA" id="ARBA00049504"/>
    </source>
</evidence>
<dbReference type="EC" id="2.7.8.26" evidence="5 19"/>
<evidence type="ECO:0000256" key="3">
    <source>
        <dbReference type="ARBA" id="ARBA00004663"/>
    </source>
</evidence>
<comment type="similarity">
    <text evidence="4 19">Belongs to the CobS family.</text>
</comment>
<evidence type="ECO:0000256" key="10">
    <source>
        <dbReference type="ARBA" id="ARBA00022692"/>
    </source>
</evidence>
<comment type="cofactor">
    <cofactor evidence="1 19">
        <name>Mg(2+)</name>
        <dbReference type="ChEBI" id="CHEBI:18420"/>
    </cofactor>
</comment>
<comment type="pathway">
    <text evidence="3 19">Cofactor biosynthesis; adenosylcobalamin biosynthesis; adenosylcobalamin from cob(II)yrinate a,c-diamide: step 7/7.</text>
</comment>
<gene>
    <name evidence="19" type="primary">cobS</name>
    <name evidence="20" type="ORF">QBE51_12910</name>
</gene>
<feature type="transmembrane region" description="Helical" evidence="19">
    <location>
        <begin position="139"/>
        <end position="158"/>
    </location>
</feature>
<keyword evidence="12 19" id="KW-1133">Transmembrane helix</keyword>
<dbReference type="RefSeq" id="WP_341876656.1">
    <property type="nucleotide sequence ID" value="NZ_CP121687.1"/>
</dbReference>
<dbReference type="Pfam" id="PF02654">
    <property type="entry name" value="CobS"/>
    <property type="match status" value="1"/>
</dbReference>
<evidence type="ECO:0000256" key="14">
    <source>
        <dbReference type="ARBA" id="ARBA00025228"/>
    </source>
</evidence>
<reference evidence="20 21" key="1">
    <citation type="submission" date="2023-03" db="EMBL/GenBank/DDBJ databases">
        <title>Novel Species.</title>
        <authorList>
            <person name="Ma S."/>
        </authorList>
    </citation>
    <scope>NUCLEOTIDE SEQUENCE [LARGE SCALE GENOMIC DNA]</scope>
    <source>
        <strain evidence="20 21">LIND6LT2</strain>
    </source>
</reference>
<evidence type="ECO:0000256" key="16">
    <source>
        <dbReference type="ARBA" id="ARBA00032853"/>
    </source>
</evidence>
<comment type="subcellular location">
    <subcellularLocation>
        <location evidence="2 19">Cell membrane</location>
        <topology evidence="2 19">Multi-pass membrane protein</topology>
    </subcellularLocation>
</comment>
<evidence type="ECO:0000313" key="21">
    <source>
        <dbReference type="Proteomes" id="UP001486565"/>
    </source>
</evidence>
<evidence type="ECO:0000256" key="6">
    <source>
        <dbReference type="ARBA" id="ARBA00015850"/>
    </source>
</evidence>
<keyword evidence="9 19" id="KW-0808">Transferase</keyword>
<keyword evidence="10 19" id="KW-0812">Transmembrane</keyword>
<evidence type="ECO:0000256" key="19">
    <source>
        <dbReference type="HAMAP-Rule" id="MF_00719"/>
    </source>
</evidence>
<dbReference type="PANTHER" id="PTHR34148:SF1">
    <property type="entry name" value="ADENOSYLCOBINAMIDE-GDP RIBAZOLETRANSFERASE"/>
    <property type="match status" value="1"/>
</dbReference>
<evidence type="ECO:0000313" key="20">
    <source>
        <dbReference type="EMBL" id="WZL69670.1"/>
    </source>
</evidence>
<evidence type="ECO:0000256" key="9">
    <source>
        <dbReference type="ARBA" id="ARBA00022679"/>
    </source>
</evidence>
<dbReference type="PANTHER" id="PTHR34148">
    <property type="entry name" value="ADENOSYLCOBINAMIDE-GDP RIBAZOLETRANSFERASE"/>
    <property type="match status" value="1"/>
</dbReference>
<comment type="catalytic activity">
    <reaction evidence="18 19">
        <text>alpha-ribazole 5'-phosphate + adenosylcob(III)inamide-GDP = adenosylcob(III)alamin 5'-phosphate + GMP + H(+)</text>
        <dbReference type="Rhea" id="RHEA:23560"/>
        <dbReference type="ChEBI" id="CHEBI:15378"/>
        <dbReference type="ChEBI" id="CHEBI:57918"/>
        <dbReference type="ChEBI" id="CHEBI:58115"/>
        <dbReference type="ChEBI" id="CHEBI:60487"/>
        <dbReference type="ChEBI" id="CHEBI:60493"/>
        <dbReference type="EC" id="2.7.8.26"/>
    </reaction>
</comment>
<proteinExistence type="inferred from homology"/>
<evidence type="ECO:0000256" key="1">
    <source>
        <dbReference type="ARBA" id="ARBA00001946"/>
    </source>
</evidence>
<feature type="transmembrane region" description="Helical" evidence="19">
    <location>
        <begin position="109"/>
        <end position="127"/>
    </location>
</feature>
<evidence type="ECO:0000256" key="2">
    <source>
        <dbReference type="ARBA" id="ARBA00004651"/>
    </source>
</evidence>
<accession>A0ABZ2Y2V2</accession>
<keyword evidence="8 19" id="KW-0169">Cobalamin biosynthesis</keyword>
<feature type="transmembrane region" description="Helical" evidence="19">
    <location>
        <begin position="62"/>
        <end position="81"/>
    </location>
</feature>
<dbReference type="InterPro" id="IPR003805">
    <property type="entry name" value="CobS"/>
</dbReference>
<evidence type="ECO:0000256" key="7">
    <source>
        <dbReference type="ARBA" id="ARBA00022475"/>
    </source>
</evidence>
<evidence type="ECO:0000256" key="13">
    <source>
        <dbReference type="ARBA" id="ARBA00023136"/>
    </source>
</evidence>
<dbReference type="EMBL" id="CP121687">
    <property type="protein sequence ID" value="WZL69670.1"/>
    <property type="molecule type" value="Genomic_DNA"/>
</dbReference>
<evidence type="ECO:0000256" key="8">
    <source>
        <dbReference type="ARBA" id="ARBA00022573"/>
    </source>
</evidence>
<feature type="transmembrane region" description="Helical" evidence="19">
    <location>
        <begin position="199"/>
        <end position="219"/>
    </location>
</feature>
<keyword evidence="13 19" id="KW-0472">Membrane</keyword>
<sequence length="254" mass="28319">MRILKSIVIAFSIYSKIPVPQFEWKEEDMKYMLCFFPWVGIVIGVCIYFWRELSVRLEIGESCYTLIGVAIPLLVTGGFHVDGFMDTMDALHSYQPKEKKLEILKDSHIGAFAAIMLVLYGLIYIGAFSEIREKHLLKIVCAGFVLARCLCGISVVSFPPAKKSGLLYLFAGSAQKTNVKVLLYGQGAVCMGYMLWQSLYAGIIVIAAALVTFVYYYYRCKKEFGGFTGDTAGYFILICEGSMMVAAAILNILT</sequence>
<keyword evidence="11 19" id="KW-0460">Magnesium</keyword>